<feature type="region of interest" description="Disordered" evidence="1">
    <location>
        <begin position="56"/>
        <end position="124"/>
    </location>
</feature>
<dbReference type="Proteomes" id="UP000515908">
    <property type="component" value="Chromosome 20"/>
</dbReference>
<dbReference type="SUPFAM" id="SSF51126">
    <property type="entry name" value="Pectin lyase-like"/>
    <property type="match status" value="1"/>
</dbReference>
<organism evidence="3 4">
    <name type="scientific">Angomonas deanei</name>
    <dbReference type="NCBI Taxonomy" id="59799"/>
    <lineage>
        <taxon>Eukaryota</taxon>
        <taxon>Discoba</taxon>
        <taxon>Euglenozoa</taxon>
        <taxon>Kinetoplastea</taxon>
        <taxon>Metakinetoplastina</taxon>
        <taxon>Trypanosomatida</taxon>
        <taxon>Trypanosomatidae</taxon>
        <taxon>Strigomonadinae</taxon>
        <taxon>Angomonas</taxon>
    </lineage>
</organism>
<sequence length="405" mass="43572">MTAIDISVLTERLVHSPPDSQNYSETLKHTLNFVQFFSQRAADFICLAEKYAVPSTAQLARPETENKSTSPVQLSPPRRARTDTPHVHRTQSSNERDPIVRPFAIPKYAPPSDEEEEEEAPATPLPTVVSIEPQANTGAPVIEQRLRDNASFSLGSGIYYENLKFDNCGDVELSAAVAGDPVLFRPHSAAEPLITVVGPHSNATFNNLVFVFGELTEFEEDGEGFRYDPHIPTVPLVSIVSGATATFNGCHFYKGGAAGVLASDEGTRVEMNYCFLAKCAFGAVFARHYSTVSLHHCRLKYCEAGARISTHSTMHFTETSVEKSGVDGVVVHEGGTVALHRCSVSQNGGNGLLISSGASAVVSECTVSENALYGIQRTSGSNVRLLHSSIQNNGLSSVSEGSVNL</sequence>
<dbReference type="InterPro" id="IPR039448">
    <property type="entry name" value="Beta_helix"/>
</dbReference>
<gene>
    <name evidence="3" type="ORF">ADEAN_000870700</name>
</gene>
<keyword evidence="4" id="KW-1185">Reference proteome</keyword>
<dbReference type="Gene3D" id="2.160.20.10">
    <property type="entry name" value="Single-stranded right-handed beta-helix, Pectin lyase-like"/>
    <property type="match status" value="1"/>
</dbReference>
<protein>
    <submittedName>
        <fullName evidence="3">Right handed beta helix region/Periplasmic copper-binding protein (NosD), putative</fullName>
    </submittedName>
</protein>
<proteinExistence type="predicted"/>
<evidence type="ECO:0000256" key="1">
    <source>
        <dbReference type="SAM" id="MobiDB-lite"/>
    </source>
</evidence>
<dbReference type="OrthoDB" id="164285at2759"/>
<feature type="domain" description="Right handed beta helix" evidence="2">
    <location>
        <begin position="240"/>
        <end position="393"/>
    </location>
</feature>
<evidence type="ECO:0000313" key="4">
    <source>
        <dbReference type="Proteomes" id="UP000515908"/>
    </source>
</evidence>
<dbReference type="Pfam" id="PF13229">
    <property type="entry name" value="Beta_helix"/>
    <property type="match status" value="1"/>
</dbReference>
<dbReference type="InterPro" id="IPR012334">
    <property type="entry name" value="Pectin_lyas_fold"/>
</dbReference>
<reference evidence="3 4" key="1">
    <citation type="submission" date="2020-08" db="EMBL/GenBank/DDBJ databases">
        <authorList>
            <person name="Newling K."/>
            <person name="Davey J."/>
            <person name="Forrester S."/>
        </authorList>
    </citation>
    <scope>NUCLEOTIDE SEQUENCE [LARGE SCALE GENOMIC DNA]</scope>
    <source>
        <strain evidence="4">Crithidia deanei Carvalho (ATCC PRA-265)</strain>
    </source>
</reference>
<dbReference type="AlphaFoldDB" id="A0A7G2CMX1"/>
<evidence type="ECO:0000313" key="3">
    <source>
        <dbReference type="EMBL" id="CAD2221176.1"/>
    </source>
</evidence>
<dbReference type="InterPro" id="IPR011050">
    <property type="entry name" value="Pectin_lyase_fold/virulence"/>
</dbReference>
<accession>A0A7G2CMX1</accession>
<evidence type="ECO:0000259" key="2">
    <source>
        <dbReference type="Pfam" id="PF13229"/>
    </source>
</evidence>
<dbReference type="VEuPathDB" id="TriTrypDB:ADEAN_000870700"/>
<name>A0A7G2CMX1_9TRYP</name>
<dbReference type="EMBL" id="LR877164">
    <property type="protein sequence ID" value="CAD2221176.1"/>
    <property type="molecule type" value="Genomic_DNA"/>
</dbReference>